<proteinExistence type="predicted"/>
<feature type="region of interest" description="Disordered" evidence="1">
    <location>
        <begin position="1161"/>
        <end position="1190"/>
    </location>
</feature>
<organism evidence="3">
    <name type="scientific">Zooxanthella nutricula</name>
    <dbReference type="NCBI Taxonomy" id="1333877"/>
    <lineage>
        <taxon>Eukaryota</taxon>
        <taxon>Sar</taxon>
        <taxon>Alveolata</taxon>
        <taxon>Dinophyceae</taxon>
        <taxon>Peridiniales</taxon>
        <taxon>Peridiniales incertae sedis</taxon>
        <taxon>Zooxanthella</taxon>
    </lineage>
</organism>
<gene>
    <name evidence="3" type="ORF">BRAN1462_LOCUS37240</name>
</gene>
<dbReference type="Gene3D" id="1.10.238.10">
    <property type="entry name" value="EF-hand"/>
    <property type="match status" value="2"/>
</dbReference>
<evidence type="ECO:0000256" key="1">
    <source>
        <dbReference type="SAM" id="MobiDB-lite"/>
    </source>
</evidence>
<dbReference type="SUPFAM" id="SSF47473">
    <property type="entry name" value="EF-hand"/>
    <property type="match status" value="3"/>
</dbReference>
<dbReference type="GO" id="GO:0005509">
    <property type="term" value="F:calcium ion binding"/>
    <property type="evidence" value="ECO:0007669"/>
    <property type="project" value="InterPro"/>
</dbReference>
<name>A0A7S2L9M9_9DINO</name>
<feature type="compositionally biased region" description="Basic and acidic residues" evidence="1">
    <location>
        <begin position="1165"/>
        <end position="1174"/>
    </location>
</feature>
<feature type="domain" description="EF-hand" evidence="2">
    <location>
        <begin position="377"/>
        <end position="402"/>
    </location>
</feature>
<reference evidence="3" key="1">
    <citation type="submission" date="2021-01" db="EMBL/GenBank/DDBJ databases">
        <authorList>
            <person name="Corre E."/>
            <person name="Pelletier E."/>
            <person name="Niang G."/>
            <person name="Scheremetjew M."/>
            <person name="Finn R."/>
            <person name="Kale V."/>
            <person name="Holt S."/>
            <person name="Cochrane G."/>
            <person name="Meng A."/>
            <person name="Brown T."/>
            <person name="Cohen L."/>
        </authorList>
    </citation>
    <scope>NUCLEOTIDE SEQUENCE</scope>
    <source>
        <strain evidence="3">RCC3387</strain>
    </source>
</reference>
<evidence type="ECO:0000259" key="2">
    <source>
        <dbReference type="PROSITE" id="PS50222"/>
    </source>
</evidence>
<accession>A0A7S2L9M9</accession>
<sequence length="1284" mass="144847">MRKIGFNGSAIETWRRLSRGRAQVTLDDLDPHATEILTEFYSTFVEEIGRLDMLVEESDAMRIGKTRFAEKCAPLRKKKPRNGNMQPVDIEGVFRVLQTVPGCLTEEDLSWLKSFCARGASEKELAPKAEKSEVVAEELGLSRQEKLAMKSRKRAVQDFKVLLQHRFGSLPRAWRVLLDREGNGAITGEDLEAVVEALEFPAEAMDLWDQLVGSEADAMTLKEFCPEAVAAQKAFKVQCAETYGSLKVAFERLQAEDKPLVTKEEFRIFCIGIKFDRNFRLLFDFLDTRHNGYITLNSLDDKAATAAFGSSAKVKALAAYRSLESVPQKAVRVDIATRAADQCAEHQKDPEEYRSHLKELVKLMTARWQTPVRAWGAVFDRNGKGKISQEEFFVGCSVVGYTASKTKLWEELNLKSKQKVRLRDIAPEVMQSCAQFKSLSSKHLGRIITGLEGAVSEDVKKKEGAIVKADEFKSICKEIGYTGRPKALLRHFDPEGKGYITSKALKFFHEEKKEDKAMSALIRKGQEYKRDKWRERLAEVRVAPGEELRARQDVLLATGREKRAQQVELEKGRRHLLVVLARRFGSLAKAWKLALNPSDVDELDIARFLDGLKRAGVLGAVPQQEEVDRLTRLHAYLISGDEEASGLKLQHLDRRIGEQLEELKDRCAERYGTVWQAFDAFDPEATGKITRKDFGHLCHEVKMTDGVYRLMHFLDPESEHEIGLDDIDKEAAEDAREAHKERQEEARNKELRDERLKRTHMTTVPRSLGSSVGAEARRLERKAGESQRALRELKSRLTRKHGNLVKAWREVLDPNSKGSISFNAFERGCLRAHPEADPGLVWQAFWLGEGGDDAKTSLGGKRSSAGHRLTLEMFEPAVLQDLADIRAKVVERYGSFLNAFVAVDPATVGTIDLDTFLAFCYECQFRRNDRRLFAYLSVDGERLPLAELDREAAQALQLKRDIRKQKEKTKKRSDTSDDEKDSEGGDEAGEDDEEDEEEGDAAPQGAQKDPAEAFRELCCRRFGNLVRAWRAIDPQGVAVVRKQEFIRSVSATGYAGGQSNLWAALVGDAAGFSLKDFDPDGFEQLVRFRLAVSNNFSGLELAFQEHGHSTKRYALDEFCKLCKTCGVPKPWPALFEMLAAKDAVGWTEVRFMEDWDYTAGAEQPVRQEPRERPPNPRILPPRAVGQGPLASSMRPRKVVLSKANSLPALFTPLRAQWNDRHQILTHLGNKEEQALHQMVHVQTQEAERCKRRVARKMAEMSTAQWIAQSGLALDDDVSDSEDGD</sequence>
<feature type="compositionally biased region" description="Basic and acidic residues" evidence="1">
    <location>
        <begin position="732"/>
        <end position="756"/>
    </location>
</feature>
<dbReference type="PANTHER" id="PTHR20875">
    <property type="entry name" value="EF-HAND CALCIUM-BINDING DOMAIN-CONTAINING PROTEIN 6-RELATED"/>
    <property type="match status" value="1"/>
</dbReference>
<protein>
    <recommendedName>
        <fullName evidence="2">EF-hand domain-containing protein</fullName>
    </recommendedName>
</protein>
<dbReference type="InterPro" id="IPR052603">
    <property type="entry name" value="EFCB6"/>
</dbReference>
<evidence type="ECO:0000313" key="3">
    <source>
        <dbReference type="EMBL" id="CAD9598914.1"/>
    </source>
</evidence>
<dbReference type="InterPro" id="IPR002048">
    <property type="entry name" value="EF_hand_dom"/>
</dbReference>
<feature type="domain" description="EF-hand" evidence="2">
    <location>
        <begin position="669"/>
        <end position="704"/>
    </location>
</feature>
<feature type="region of interest" description="Disordered" evidence="1">
    <location>
        <begin position="732"/>
        <end position="761"/>
    </location>
</feature>
<dbReference type="PROSITE" id="PS50222">
    <property type="entry name" value="EF_HAND_2"/>
    <property type="match status" value="2"/>
</dbReference>
<dbReference type="PANTHER" id="PTHR20875:SF0">
    <property type="entry name" value="GH12158P"/>
    <property type="match status" value="1"/>
</dbReference>
<dbReference type="InterPro" id="IPR011992">
    <property type="entry name" value="EF-hand-dom_pair"/>
</dbReference>
<dbReference type="EMBL" id="HBGW01058587">
    <property type="protein sequence ID" value="CAD9598914.1"/>
    <property type="molecule type" value="Transcribed_RNA"/>
</dbReference>
<feature type="region of interest" description="Disordered" evidence="1">
    <location>
        <begin position="964"/>
        <end position="1009"/>
    </location>
</feature>
<feature type="compositionally biased region" description="Acidic residues" evidence="1">
    <location>
        <begin position="976"/>
        <end position="1000"/>
    </location>
</feature>